<evidence type="ECO:0000313" key="8">
    <source>
        <dbReference type="EMBL" id="TKJ42378.1"/>
    </source>
</evidence>
<feature type="domain" description="TonB C-terminal" evidence="7">
    <location>
        <begin position="119"/>
        <end position="209"/>
    </location>
</feature>
<evidence type="ECO:0000259" key="7">
    <source>
        <dbReference type="PROSITE" id="PS52015"/>
    </source>
</evidence>
<dbReference type="Gene3D" id="3.30.1150.10">
    <property type="match status" value="1"/>
</dbReference>
<proteinExistence type="predicted"/>
<dbReference type="Proteomes" id="UP000319619">
    <property type="component" value="Unassembled WGS sequence"/>
</dbReference>
<sequence length="209" mass="22883">MAVRNAYILSGVLHLAVIGLILISARFPASMPKQLLRYRPVKLVAVPGKPEPTLVKAAEQPKQAKTEAKPKAKPVQKSIAKKTLTGKAEQKAEKNTPSEPTVGGGSNQLRLEGADFPYPYYLSNIQIKILTNFKPIISSKEAKGLKAVVYFQIDRRGRISDVKLEGKSGHFLFDQEAQRAVLRSNPLPALPPAFATDRLGVHFEFVGSD</sequence>
<evidence type="ECO:0000256" key="6">
    <source>
        <dbReference type="SAM" id="Phobius"/>
    </source>
</evidence>
<gene>
    <name evidence="8" type="ORF">CEE37_01475</name>
</gene>
<organism evidence="8 9">
    <name type="scientific">candidate division LCP-89 bacterium B3_LCP</name>
    <dbReference type="NCBI Taxonomy" id="2012998"/>
    <lineage>
        <taxon>Bacteria</taxon>
        <taxon>Pseudomonadati</taxon>
        <taxon>Bacteria division LCP-89</taxon>
    </lineage>
</organism>
<reference evidence="8 9" key="1">
    <citation type="submission" date="2017-06" db="EMBL/GenBank/DDBJ databases">
        <title>Novel microbial phyla capable of carbon fixation and sulfur reduction in deep-sea sediments.</title>
        <authorList>
            <person name="Huang J."/>
            <person name="Baker B."/>
            <person name="Wang Y."/>
        </authorList>
    </citation>
    <scope>NUCLEOTIDE SEQUENCE [LARGE SCALE GENOMIC DNA]</scope>
    <source>
        <strain evidence="8">B3_LCP</strain>
    </source>
</reference>
<dbReference type="NCBIfam" id="TIGR01352">
    <property type="entry name" value="tonB_Cterm"/>
    <property type="match status" value="1"/>
</dbReference>
<dbReference type="Pfam" id="PF13103">
    <property type="entry name" value="TonB_2"/>
    <property type="match status" value="1"/>
</dbReference>
<feature type="transmembrane region" description="Helical" evidence="6">
    <location>
        <begin position="6"/>
        <end position="29"/>
    </location>
</feature>
<evidence type="ECO:0000256" key="4">
    <source>
        <dbReference type="ARBA" id="ARBA00023136"/>
    </source>
</evidence>
<feature type="region of interest" description="Disordered" evidence="5">
    <location>
        <begin position="55"/>
        <end position="108"/>
    </location>
</feature>
<evidence type="ECO:0000256" key="5">
    <source>
        <dbReference type="SAM" id="MobiDB-lite"/>
    </source>
</evidence>
<dbReference type="GO" id="GO:0055085">
    <property type="term" value="P:transmembrane transport"/>
    <property type="evidence" value="ECO:0007669"/>
    <property type="project" value="InterPro"/>
</dbReference>
<name>A0A532V5C2_UNCL8</name>
<dbReference type="AlphaFoldDB" id="A0A532V5C2"/>
<keyword evidence="2 6" id="KW-0812">Transmembrane</keyword>
<keyword evidence="3 6" id="KW-1133">Transmembrane helix</keyword>
<comment type="caution">
    <text evidence="8">The sequence shown here is derived from an EMBL/GenBank/DDBJ whole genome shotgun (WGS) entry which is preliminary data.</text>
</comment>
<accession>A0A532V5C2</accession>
<dbReference type="SUPFAM" id="SSF74653">
    <property type="entry name" value="TolA/TonB C-terminal domain"/>
    <property type="match status" value="1"/>
</dbReference>
<protein>
    <recommendedName>
        <fullName evidence="7">TonB C-terminal domain-containing protein</fullName>
    </recommendedName>
</protein>
<evidence type="ECO:0000256" key="1">
    <source>
        <dbReference type="ARBA" id="ARBA00004167"/>
    </source>
</evidence>
<dbReference type="EMBL" id="NJBN01000001">
    <property type="protein sequence ID" value="TKJ42378.1"/>
    <property type="molecule type" value="Genomic_DNA"/>
</dbReference>
<dbReference type="GO" id="GO:0016020">
    <property type="term" value="C:membrane"/>
    <property type="evidence" value="ECO:0007669"/>
    <property type="project" value="UniProtKB-SubCell"/>
</dbReference>
<dbReference type="InterPro" id="IPR037682">
    <property type="entry name" value="TonB_C"/>
</dbReference>
<evidence type="ECO:0000256" key="2">
    <source>
        <dbReference type="ARBA" id="ARBA00022692"/>
    </source>
</evidence>
<dbReference type="InterPro" id="IPR006260">
    <property type="entry name" value="TonB/TolA_C"/>
</dbReference>
<keyword evidence="4 6" id="KW-0472">Membrane</keyword>
<evidence type="ECO:0000313" key="9">
    <source>
        <dbReference type="Proteomes" id="UP000319619"/>
    </source>
</evidence>
<comment type="subcellular location">
    <subcellularLocation>
        <location evidence="1">Membrane</location>
        <topology evidence="1">Single-pass membrane protein</topology>
    </subcellularLocation>
</comment>
<evidence type="ECO:0000256" key="3">
    <source>
        <dbReference type="ARBA" id="ARBA00022989"/>
    </source>
</evidence>
<dbReference type="PROSITE" id="PS52015">
    <property type="entry name" value="TONB_CTD"/>
    <property type="match status" value="1"/>
</dbReference>